<dbReference type="InterPro" id="IPR036291">
    <property type="entry name" value="NAD(P)-bd_dom_sf"/>
</dbReference>
<dbReference type="RefSeq" id="WP_091945049.1">
    <property type="nucleotide sequence ID" value="NZ_FOEE01000009.1"/>
</dbReference>
<dbReference type="Proteomes" id="UP000198960">
    <property type="component" value="Unassembled WGS sequence"/>
</dbReference>
<evidence type="ECO:0000259" key="1">
    <source>
        <dbReference type="Pfam" id="PF19328"/>
    </source>
</evidence>
<gene>
    <name evidence="2" type="ORF">SAMN05660991_03046</name>
</gene>
<dbReference type="SUPFAM" id="SSF51735">
    <property type="entry name" value="NAD(P)-binding Rossmann-fold domains"/>
    <property type="match status" value="1"/>
</dbReference>
<dbReference type="OrthoDB" id="4759936at2"/>
<keyword evidence="3" id="KW-1185">Reference proteome</keyword>
<dbReference type="Pfam" id="PF19328">
    <property type="entry name" value="DAP_DH_C"/>
    <property type="match status" value="1"/>
</dbReference>
<proteinExistence type="predicted"/>
<dbReference type="EMBL" id="FOEE01000009">
    <property type="protein sequence ID" value="SEP05882.1"/>
    <property type="molecule type" value="Genomic_DNA"/>
</dbReference>
<protein>
    <recommendedName>
        <fullName evidence="1">2,4-diaminopentanoate dehydrogenase C-terminal domain-containing protein</fullName>
    </recommendedName>
</protein>
<organism evidence="2 3">
    <name type="scientific">Trujillonella endophytica</name>
    <dbReference type="NCBI Taxonomy" id="673521"/>
    <lineage>
        <taxon>Bacteria</taxon>
        <taxon>Bacillati</taxon>
        <taxon>Actinomycetota</taxon>
        <taxon>Actinomycetes</taxon>
        <taxon>Geodermatophilales</taxon>
        <taxon>Geodermatophilaceae</taxon>
        <taxon>Trujillonella</taxon>
    </lineage>
</organism>
<feature type="domain" description="2,4-diaminopentanoate dehydrogenase C-terminal" evidence="1">
    <location>
        <begin position="143"/>
        <end position="344"/>
    </location>
</feature>
<dbReference type="Gene3D" id="3.40.50.720">
    <property type="entry name" value="NAD(P)-binding Rossmann-like Domain"/>
    <property type="match status" value="1"/>
</dbReference>
<reference evidence="3" key="1">
    <citation type="submission" date="2016-10" db="EMBL/GenBank/DDBJ databases">
        <authorList>
            <person name="Varghese N."/>
            <person name="Submissions S."/>
        </authorList>
    </citation>
    <scope>NUCLEOTIDE SEQUENCE [LARGE SCALE GENOMIC DNA]</scope>
    <source>
        <strain evidence="3">DSM 45413</strain>
    </source>
</reference>
<evidence type="ECO:0000313" key="2">
    <source>
        <dbReference type="EMBL" id="SEP05882.1"/>
    </source>
</evidence>
<dbReference type="AlphaFoldDB" id="A0A1H8URR6"/>
<dbReference type="STRING" id="673521.SAMN05660991_03046"/>
<dbReference type="InterPro" id="IPR045760">
    <property type="entry name" value="DAP_DH_C"/>
</dbReference>
<accession>A0A1H8URR6</accession>
<name>A0A1H8URR6_9ACTN</name>
<evidence type="ECO:0000313" key="3">
    <source>
        <dbReference type="Proteomes" id="UP000198960"/>
    </source>
</evidence>
<sequence>MTVTVVHWGTGATGALALRGILSHPELELVGLYVHSAEKAGLDAAELCGLSEPTGVVATNDAAALRALGADCLSYFGPGRAPTAIGDVLPFLEAGIDVVTTSFGGLTHPPAAESVLREPAEAAALAGGASLFSTGIEPGYASDLLPLALLSACDDVHGVRIQEVADYSHYPGADALRIGFGFGEPADYPAALADPARLIGGWRGVVELVGDALGVRFDSVEATYERRSLDRDVDTAIGVVRAGTTAAVRFEVQGMVDGVPFVVLEHVNRMAADAAPDWPHARLGDRLVYRTEVTGRPGFACELAFDEPQSEFGRIATGMRAVNAIPAVVAARPGLLSATDLPVTVSRNSRPGGRPVPVRS</sequence>